<name>A0A0L8FXQ3_OCTBM</name>
<evidence type="ECO:0000256" key="1">
    <source>
        <dbReference type="SAM" id="SignalP"/>
    </source>
</evidence>
<feature type="signal peptide" evidence="1">
    <location>
        <begin position="1"/>
        <end position="22"/>
    </location>
</feature>
<reference evidence="2" key="1">
    <citation type="submission" date="2015-07" db="EMBL/GenBank/DDBJ databases">
        <title>MeaNS - Measles Nucleotide Surveillance Program.</title>
        <authorList>
            <person name="Tran T."/>
            <person name="Druce J."/>
        </authorList>
    </citation>
    <scope>NUCLEOTIDE SEQUENCE</scope>
    <source>
        <strain evidence="2">UCB-OBI-ISO-001</strain>
        <tissue evidence="2">Gonad</tissue>
    </source>
</reference>
<dbReference type="EMBL" id="KQ425467">
    <property type="protein sequence ID" value="KOF69458.1"/>
    <property type="molecule type" value="Genomic_DNA"/>
</dbReference>
<proteinExistence type="predicted"/>
<sequence length="184" mass="21342">MLVLSYWSILFLVLPHFLYTQARKWEVQICLTEEYHHHILVTLNWDNGKNITCANEENCFKTEIELDNKSTPQVIGVKPSMELKAIVRNRDLHEVHGALCQTPCNAAELKLTSWTSWGIEIKRNKEYGDYEFSLGLEPYVKANVVFKPHSKETNISFFLPTEANTPSKMSLLTRGKFHLDIRVF</sequence>
<feature type="chain" id="PRO_5005582632" evidence="1">
    <location>
        <begin position="23"/>
        <end position="184"/>
    </location>
</feature>
<organism evidence="2">
    <name type="scientific">Octopus bimaculoides</name>
    <name type="common">California two-spotted octopus</name>
    <dbReference type="NCBI Taxonomy" id="37653"/>
    <lineage>
        <taxon>Eukaryota</taxon>
        <taxon>Metazoa</taxon>
        <taxon>Spiralia</taxon>
        <taxon>Lophotrochozoa</taxon>
        <taxon>Mollusca</taxon>
        <taxon>Cephalopoda</taxon>
        <taxon>Coleoidea</taxon>
        <taxon>Octopodiformes</taxon>
        <taxon>Octopoda</taxon>
        <taxon>Incirrata</taxon>
        <taxon>Octopodidae</taxon>
        <taxon>Octopus</taxon>
    </lineage>
</organism>
<evidence type="ECO:0000313" key="2">
    <source>
        <dbReference type="EMBL" id="KOF69458.1"/>
    </source>
</evidence>
<protein>
    <submittedName>
        <fullName evidence="2">Uncharacterized protein</fullName>
    </submittedName>
</protein>
<keyword evidence="1" id="KW-0732">Signal</keyword>
<dbReference type="AlphaFoldDB" id="A0A0L8FXQ3"/>
<gene>
    <name evidence="2" type="ORF">OCBIM_22004893mg</name>
</gene>
<accession>A0A0L8FXQ3</accession>